<keyword evidence="5" id="KW-1185">Reference proteome</keyword>
<accession>A0A3S1B3K1</accession>
<dbReference type="InterPro" id="IPR031730">
    <property type="entry name" value="Carbam_trans_C"/>
</dbReference>
<dbReference type="PANTHER" id="PTHR34847">
    <property type="entry name" value="NODULATION PROTEIN U"/>
    <property type="match status" value="1"/>
</dbReference>
<comment type="similarity">
    <text evidence="1">Belongs to the NodU/CmcH family.</text>
</comment>
<comment type="caution">
    <text evidence="4">The sequence shown here is derived from an EMBL/GenBank/DDBJ whole genome shotgun (WGS) entry which is preliminary data.</text>
</comment>
<gene>
    <name evidence="4" type="ORF">ECE50_010270</name>
</gene>
<dbReference type="InterPro" id="IPR038152">
    <property type="entry name" value="Carbam_trans_C_sf"/>
</dbReference>
<dbReference type="Pfam" id="PF16861">
    <property type="entry name" value="Carbam_trans_C"/>
    <property type="match status" value="1"/>
</dbReference>
<dbReference type="PANTHER" id="PTHR34847:SF1">
    <property type="entry name" value="NODULATION PROTEIN U"/>
    <property type="match status" value="1"/>
</dbReference>
<dbReference type="GO" id="GO:0003824">
    <property type="term" value="F:catalytic activity"/>
    <property type="evidence" value="ECO:0007669"/>
    <property type="project" value="InterPro"/>
</dbReference>
<evidence type="ECO:0000313" key="5">
    <source>
        <dbReference type="Proteomes" id="UP000281028"/>
    </source>
</evidence>
<evidence type="ECO:0000259" key="3">
    <source>
        <dbReference type="Pfam" id="PF16861"/>
    </source>
</evidence>
<reference evidence="4" key="1">
    <citation type="submission" date="2020-05" db="EMBL/GenBank/DDBJ databases">
        <title>Chitinophaga laudate sp. nov., isolated from a tropical peat swamp.</title>
        <authorList>
            <person name="Goh C.B.S."/>
            <person name="Lee M.S."/>
            <person name="Parimannan S."/>
            <person name="Pasbakhsh P."/>
            <person name="Yule C.M."/>
            <person name="Rajandas H."/>
            <person name="Loke S."/>
            <person name="Croft L."/>
            <person name="Tan J.B.L."/>
        </authorList>
    </citation>
    <scope>NUCLEOTIDE SEQUENCE</scope>
    <source>
        <strain evidence="4">Mgbs1</strain>
    </source>
</reference>
<dbReference type="Pfam" id="PF02543">
    <property type="entry name" value="Carbam_trans_N"/>
    <property type="match status" value="1"/>
</dbReference>
<dbReference type="Gene3D" id="3.30.420.40">
    <property type="match status" value="1"/>
</dbReference>
<dbReference type="EMBL" id="RIAR02000001">
    <property type="protein sequence ID" value="NSL87215.1"/>
    <property type="molecule type" value="Genomic_DNA"/>
</dbReference>
<organism evidence="4 5">
    <name type="scientific">Chitinophaga solisilvae</name>
    <dbReference type="NCBI Taxonomy" id="1233460"/>
    <lineage>
        <taxon>Bacteria</taxon>
        <taxon>Pseudomonadati</taxon>
        <taxon>Bacteroidota</taxon>
        <taxon>Chitinophagia</taxon>
        <taxon>Chitinophagales</taxon>
        <taxon>Chitinophagaceae</taxon>
        <taxon>Chitinophaga</taxon>
    </lineage>
</organism>
<evidence type="ECO:0000259" key="2">
    <source>
        <dbReference type="Pfam" id="PF02543"/>
    </source>
</evidence>
<dbReference type="OrthoDB" id="9780777at2"/>
<feature type="domain" description="Carbamoyltransferase" evidence="2">
    <location>
        <begin position="4"/>
        <end position="348"/>
    </location>
</feature>
<dbReference type="InterPro" id="IPR051338">
    <property type="entry name" value="NodU/CmcH_Carbamoyltrnsfr"/>
</dbReference>
<dbReference type="AlphaFoldDB" id="A0A3S1B3K1"/>
<dbReference type="InterPro" id="IPR003696">
    <property type="entry name" value="Carbtransf_dom"/>
</dbReference>
<dbReference type="Proteomes" id="UP000281028">
    <property type="component" value="Unassembled WGS sequence"/>
</dbReference>
<sequence>MITCGIKLTHDAAFCIMEDNHLLFSIEIEKLHNNRRYSKFTATLEEMEALLGRYNIRFADIDRMVVDGWGVWEGNTVTEDKPSLSMTLAAGQLNLEVAPYGFLLKGDQVLERRHFHGNGFPFSYSSYPHVSGHLVGAYASSPFAVAQENAFLLVWDGATAPQLFHWDVIRGKMEALGVLMPVTGNIYPGFASCYEPFTREGFDGNEEKGIAGKVMAYIATGRVAADLLQRFEEHYRHLRQQLQVMTPASVDAFTWKLSDGWRNLAAAGGYEAPDVLATFHAALQKLLISSLEACLHKHPVKGPVNLAYSGGCALNIKWNNAIRNSRLVDHIWVPPFPNDSGNAIGMACCEVTNALGIKPLRWNVYSGPEIVASTIHPDWQERENFTTAQLARLLAVTGAPVVFLHGAAELGPRALGARSILASPASPFMKGILNEVKFREHYRPVAPVCMEEEAPAVFDPGMPDPYMLFEHQVRKSWIERIPAVCHLDNTARVQTVSRTGHPVLYSLLSAFRDITGIPLLCNTSANLNGSGFFPDVRSVMDWGRTDYIWCNGSLYYRKHLSAEQHWEEILPGC</sequence>
<feature type="domain" description="Carbamoyltransferase C-terminal" evidence="3">
    <location>
        <begin position="397"/>
        <end position="537"/>
    </location>
</feature>
<evidence type="ECO:0000256" key="1">
    <source>
        <dbReference type="ARBA" id="ARBA00006129"/>
    </source>
</evidence>
<name>A0A3S1B3K1_9BACT</name>
<dbReference type="Gene3D" id="3.90.870.20">
    <property type="entry name" value="Carbamoyltransferase, C-terminal domain"/>
    <property type="match status" value="1"/>
</dbReference>
<dbReference type="CDD" id="cd24101">
    <property type="entry name" value="ASKHA_NBD_NodU_N"/>
    <property type="match status" value="1"/>
</dbReference>
<proteinExistence type="inferred from homology"/>
<protein>
    <submittedName>
        <fullName evidence="4">Uncharacterized protein</fullName>
    </submittedName>
</protein>
<evidence type="ECO:0000313" key="4">
    <source>
        <dbReference type="EMBL" id="NSL87215.1"/>
    </source>
</evidence>